<dbReference type="AlphaFoldDB" id="A0AAD2K5V3"/>
<evidence type="ECO:0000256" key="1">
    <source>
        <dbReference type="SAM" id="MobiDB-lite"/>
    </source>
</evidence>
<comment type="caution">
    <text evidence="2">The sequence shown here is derived from an EMBL/GenBank/DDBJ whole genome shotgun (WGS) entry which is preliminary data.</text>
</comment>
<feature type="region of interest" description="Disordered" evidence="1">
    <location>
        <begin position="83"/>
        <end position="127"/>
    </location>
</feature>
<keyword evidence="3" id="KW-1185">Reference proteome</keyword>
<dbReference type="EMBL" id="CAVNYO010000440">
    <property type="protein sequence ID" value="CAK5280752.1"/>
    <property type="molecule type" value="Genomic_DNA"/>
</dbReference>
<dbReference type="Proteomes" id="UP001295794">
    <property type="component" value="Unassembled WGS sequence"/>
</dbReference>
<evidence type="ECO:0000313" key="3">
    <source>
        <dbReference type="Proteomes" id="UP001295794"/>
    </source>
</evidence>
<organism evidence="2 3">
    <name type="scientific">Mycena citricolor</name>
    <dbReference type="NCBI Taxonomy" id="2018698"/>
    <lineage>
        <taxon>Eukaryota</taxon>
        <taxon>Fungi</taxon>
        <taxon>Dikarya</taxon>
        <taxon>Basidiomycota</taxon>
        <taxon>Agaricomycotina</taxon>
        <taxon>Agaricomycetes</taxon>
        <taxon>Agaricomycetidae</taxon>
        <taxon>Agaricales</taxon>
        <taxon>Marasmiineae</taxon>
        <taxon>Mycenaceae</taxon>
        <taxon>Mycena</taxon>
    </lineage>
</organism>
<gene>
    <name evidence="2" type="ORF">MYCIT1_LOCUS31366</name>
</gene>
<evidence type="ECO:0000313" key="2">
    <source>
        <dbReference type="EMBL" id="CAK5280752.1"/>
    </source>
</evidence>
<sequence>MITAKGYQSRMLVPIECEMRSTWPVLSRHAALDLARDQGVVCGLHLVNSHHIVRVRHRKPGSLRTKCHPTYITAVQDRSALLDGTHTAPGQRPAVQPLPARPRADPKRPEPRAGAVRRRRIERHAQQPDVERNAAILEASCVWDVREAEGAGVPDVGLRAVLLRPGLVRDVDTVLHEALLPKRSLL</sequence>
<reference evidence="2" key="1">
    <citation type="submission" date="2023-11" db="EMBL/GenBank/DDBJ databases">
        <authorList>
            <person name="De Vega J J."/>
            <person name="De Vega J J."/>
        </authorList>
    </citation>
    <scope>NUCLEOTIDE SEQUENCE</scope>
</reference>
<protein>
    <submittedName>
        <fullName evidence="2">Uncharacterized protein</fullName>
    </submittedName>
</protein>
<accession>A0AAD2K5V3</accession>
<name>A0AAD2K5V3_9AGAR</name>
<proteinExistence type="predicted"/>
<feature type="compositionally biased region" description="Basic and acidic residues" evidence="1">
    <location>
        <begin position="102"/>
        <end position="111"/>
    </location>
</feature>